<keyword evidence="1" id="KW-0175">Coiled coil</keyword>
<keyword evidence="4" id="KW-1185">Reference proteome</keyword>
<dbReference type="Pfam" id="PF12683">
    <property type="entry name" value="DUF3798"/>
    <property type="match status" value="1"/>
</dbReference>
<keyword evidence="2" id="KW-0732">Signal</keyword>
<dbReference type="RefSeq" id="WP_269312255.1">
    <property type="nucleotide sequence ID" value="NZ_CP114052.1"/>
</dbReference>
<feature type="chain" id="PRO_5045543986" evidence="2">
    <location>
        <begin position="23"/>
        <end position="381"/>
    </location>
</feature>
<sequence>MHNKIIKKLCSLVLICSLGLSACSKKDKDKEESVANSKADIYSKIVLISDKNDININDNIKDYEKEIKKYKEENKDIKFDIENIIIDSNTIGKENFNKIINDNKIKSVIFVDNKYDVKEIARSIKEKRRDILTISSGIEDKEEVLSKTFDLNFNVSYDNYFKNGVQTIKSYGIDRFIYLSSDSNNDGSIKKAIEENCKKIELPFEDIKIDTANDKVDMQANLVYKINYLLDKYSNNIAIYPSDSNMNEVLLSMVTNEKFFIAGFSNYNITKEAVDLYGIRNLSIHTNSYNILNAKISNFYKDNETNSKVYARPTSNEYCLVRYPSELSIAMSTKQKPLRVAYNREYLEEVANVRSNLSLAIDRVNDKYKNNYIIKFDNIVY</sequence>
<evidence type="ECO:0000256" key="2">
    <source>
        <dbReference type="SAM" id="SignalP"/>
    </source>
</evidence>
<name>A0ABY7JQF4_9FIRM</name>
<evidence type="ECO:0000313" key="4">
    <source>
        <dbReference type="Proteomes" id="UP001164187"/>
    </source>
</evidence>
<reference evidence="3" key="1">
    <citation type="submission" date="2022-12" db="EMBL/GenBank/DDBJ databases">
        <title>Peptostreptococcus.</title>
        <authorList>
            <person name="Lee S.H."/>
        </authorList>
    </citation>
    <scope>NUCLEOTIDE SEQUENCE</scope>
    <source>
        <strain evidence="3">CBA3647</strain>
    </source>
</reference>
<accession>A0ABY7JQF4</accession>
<dbReference type="InterPro" id="IPR024258">
    <property type="entry name" value="DUF3798"/>
</dbReference>
<dbReference type="PROSITE" id="PS51257">
    <property type="entry name" value="PROKAR_LIPOPROTEIN"/>
    <property type="match status" value="1"/>
</dbReference>
<gene>
    <name evidence="3" type="ORF">O0R46_03815</name>
</gene>
<dbReference type="Gene3D" id="3.40.50.11390">
    <property type="match status" value="1"/>
</dbReference>
<dbReference type="Gene3D" id="3.40.50.11400">
    <property type="match status" value="1"/>
</dbReference>
<organism evidence="3 4">
    <name type="scientific">Peptostreptococcus equinus</name>
    <dbReference type="NCBI Taxonomy" id="3003601"/>
    <lineage>
        <taxon>Bacteria</taxon>
        <taxon>Bacillati</taxon>
        <taxon>Bacillota</taxon>
        <taxon>Clostridia</taxon>
        <taxon>Peptostreptococcales</taxon>
        <taxon>Peptostreptococcaceae</taxon>
        <taxon>Peptostreptococcus</taxon>
    </lineage>
</organism>
<dbReference type="EMBL" id="CP114052">
    <property type="protein sequence ID" value="WAW15581.1"/>
    <property type="molecule type" value="Genomic_DNA"/>
</dbReference>
<feature type="coiled-coil region" evidence="1">
    <location>
        <begin position="53"/>
        <end position="80"/>
    </location>
</feature>
<evidence type="ECO:0000313" key="3">
    <source>
        <dbReference type="EMBL" id="WAW15581.1"/>
    </source>
</evidence>
<dbReference type="Proteomes" id="UP001164187">
    <property type="component" value="Chromosome"/>
</dbReference>
<evidence type="ECO:0000256" key="1">
    <source>
        <dbReference type="SAM" id="Coils"/>
    </source>
</evidence>
<protein>
    <submittedName>
        <fullName evidence="3">DUF3798 domain-containing protein</fullName>
    </submittedName>
</protein>
<feature type="signal peptide" evidence="2">
    <location>
        <begin position="1"/>
        <end position="22"/>
    </location>
</feature>
<proteinExistence type="predicted"/>